<dbReference type="AlphaFoldDB" id="A0A6A6RVN1"/>
<evidence type="ECO:0000259" key="1">
    <source>
        <dbReference type="Pfam" id="PF13472"/>
    </source>
</evidence>
<evidence type="ECO:0000313" key="2">
    <source>
        <dbReference type="EMBL" id="KAF2639082.1"/>
    </source>
</evidence>
<accession>A0A6A6RVN1</accession>
<dbReference type="SUPFAM" id="SSF52266">
    <property type="entry name" value="SGNH hydrolase"/>
    <property type="match status" value="1"/>
</dbReference>
<keyword evidence="3" id="KW-1185">Reference proteome</keyword>
<proteinExistence type="predicted"/>
<protein>
    <recommendedName>
        <fullName evidence="1">SGNH hydrolase-type esterase domain-containing protein</fullName>
    </recommendedName>
</protein>
<organism evidence="2 3">
    <name type="scientific">Massarina eburnea CBS 473.64</name>
    <dbReference type="NCBI Taxonomy" id="1395130"/>
    <lineage>
        <taxon>Eukaryota</taxon>
        <taxon>Fungi</taxon>
        <taxon>Dikarya</taxon>
        <taxon>Ascomycota</taxon>
        <taxon>Pezizomycotina</taxon>
        <taxon>Dothideomycetes</taxon>
        <taxon>Pleosporomycetidae</taxon>
        <taxon>Pleosporales</taxon>
        <taxon>Massarineae</taxon>
        <taxon>Massarinaceae</taxon>
        <taxon>Massarina</taxon>
    </lineage>
</organism>
<name>A0A6A6RVN1_9PLEO</name>
<dbReference type="InterPro" id="IPR036514">
    <property type="entry name" value="SGNH_hydro_sf"/>
</dbReference>
<evidence type="ECO:0000313" key="3">
    <source>
        <dbReference type="Proteomes" id="UP000799753"/>
    </source>
</evidence>
<feature type="domain" description="SGNH hydrolase-type esterase" evidence="1">
    <location>
        <begin position="99"/>
        <end position="262"/>
    </location>
</feature>
<gene>
    <name evidence="2" type="ORF">P280DRAFT_481838</name>
</gene>
<dbReference type="OrthoDB" id="505607at2759"/>
<sequence>MEPQTSHTQPTWLQMTDADFLAKMEKLAKSKKRSHDTYHNIHLPELNARLNLGLDIAQPPEVTPEDDAFAARADLSNKGKIGVVYLGSSMVERFKTTGIETKLGALGKRGVAWNAGCGGDRNENVLFRFGLGMYDYLKSAQFDSDNEGCHVRIWVLSSGTNNLHAKRTFRDNDVASWRLLVEACLRIAPGSRVLACDVQYRKDIKKEIVDENNGILVRVVEEVNRELVDAGWGKRVVWVVSRSLLGEDMLIDHVHFNECGYAVWDGVLWPLVEGTVSDVGESLD</sequence>
<dbReference type="EMBL" id="MU006788">
    <property type="protein sequence ID" value="KAF2639082.1"/>
    <property type="molecule type" value="Genomic_DNA"/>
</dbReference>
<dbReference type="InterPro" id="IPR013830">
    <property type="entry name" value="SGNH_hydro"/>
</dbReference>
<reference evidence="2" key="1">
    <citation type="journal article" date="2020" name="Stud. Mycol.">
        <title>101 Dothideomycetes genomes: a test case for predicting lifestyles and emergence of pathogens.</title>
        <authorList>
            <person name="Haridas S."/>
            <person name="Albert R."/>
            <person name="Binder M."/>
            <person name="Bloem J."/>
            <person name="Labutti K."/>
            <person name="Salamov A."/>
            <person name="Andreopoulos B."/>
            <person name="Baker S."/>
            <person name="Barry K."/>
            <person name="Bills G."/>
            <person name="Bluhm B."/>
            <person name="Cannon C."/>
            <person name="Castanera R."/>
            <person name="Culley D."/>
            <person name="Daum C."/>
            <person name="Ezra D."/>
            <person name="Gonzalez J."/>
            <person name="Henrissat B."/>
            <person name="Kuo A."/>
            <person name="Liang C."/>
            <person name="Lipzen A."/>
            <person name="Lutzoni F."/>
            <person name="Magnuson J."/>
            <person name="Mondo S."/>
            <person name="Nolan M."/>
            <person name="Ohm R."/>
            <person name="Pangilinan J."/>
            <person name="Park H.-J."/>
            <person name="Ramirez L."/>
            <person name="Alfaro M."/>
            <person name="Sun H."/>
            <person name="Tritt A."/>
            <person name="Yoshinaga Y."/>
            <person name="Zwiers L.-H."/>
            <person name="Turgeon B."/>
            <person name="Goodwin S."/>
            <person name="Spatafora J."/>
            <person name="Crous P."/>
            <person name="Grigoriev I."/>
        </authorList>
    </citation>
    <scope>NUCLEOTIDE SEQUENCE</scope>
    <source>
        <strain evidence="2">CBS 473.64</strain>
    </source>
</reference>
<dbReference type="Proteomes" id="UP000799753">
    <property type="component" value="Unassembled WGS sequence"/>
</dbReference>
<dbReference type="Pfam" id="PF13472">
    <property type="entry name" value="Lipase_GDSL_2"/>
    <property type="match status" value="1"/>
</dbReference>
<dbReference type="Gene3D" id="3.40.50.1110">
    <property type="entry name" value="SGNH hydrolase"/>
    <property type="match status" value="1"/>
</dbReference>